<evidence type="ECO:0000313" key="3">
    <source>
        <dbReference type="Proteomes" id="UP000468943"/>
    </source>
</evidence>
<keyword evidence="3" id="KW-1185">Reference proteome</keyword>
<evidence type="ECO:0000256" key="1">
    <source>
        <dbReference type="SAM" id="Phobius"/>
    </source>
</evidence>
<organism evidence="2 3">
    <name type="scientific">Pontixanthobacter gangjinensis</name>
    <dbReference type="NCBI Taxonomy" id="1028742"/>
    <lineage>
        <taxon>Bacteria</taxon>
        <taxon>Pseudomonadati</taxon>
        <taxon>Pseudomonadota</taxon>
        <taxon>Alphaproteobacteria</taxon>
        <taxon>Sphingomonadales</taxon>
        <taxon>Erythrobacteraceae</taxon>
        <taxon>Pontixanthobacter</taxon>
    </lineage>
</organism>
<proteinExistence type="predicted"/>
<keyword evidence="1" id="KW-0472">Membrane</keyword>
<dbReference type="AlphaFoldDB" id="A0A6I4SR62"/>
<evidence type="ECO:0000313" key="2">
    <source>
        <dbReference type="EMBL" id="MXO57367.1"/>
    </source>
</evidence>
<gene>
    <name evidence="2" type="ORF">GRI36_10795</name>
</gene>
<feature type="transmembrane region" description="Helical" evidence="1">
    <location>
        <begin position="73"/>
        <end position="95"/>
    </location>
</feature>
<comment type="caution">
    <text evidence="2">The sequence shown here is derived from an EMBL/GenBank/DDBJ whole genome shotgun (WGS) entry which is preliminary data.</text>
</comment>
<name>A0A6I4SR62_9SPHN</name>
<keyword evidence="1" id="KW-1133">Transmembrane helix</keyword>
<dbReference type="EMBL" id="WTYS01000001">
    <property type="protein sequence ID" value="MXO57367.1"/>
    <property type="molecule type" value="Genomic_DNA"/>
</dbReference>
<sequence length="117" mass="11973">MTPTARAIGGTMATAVIGKGVAANAEAKQIGTGTAVAMMAGIMIVSVASIAVSAGVTVMALRAPKTPQEQLAMAMMHGVITVGQAVSAAMVLQLLDYQPRAMAMDRLHQRVRVANPE</sequence>
<keyword evidence="1" id="KW-0812">Transmembrane</keyword>
<reference evidence="2 3" key="1">
    <citation type="submission" date="2019-12" db="EMBL/GenBank/DDBJ databases">
        <title>Genomic-based taxomic classification of the family Erythrobacteraceae.</title>
        <authorList>
            <person name="Xu L."/>
        </authorList>
    </citation>
    <scope>NUCLEOTIDE SEQUENCE [LARGE SCALE GENOMIC DNA]</scope>
    <source>
        <strain evidence="2 3">JCM 17802</strain>
    </source>
</reference>
<dbReference type="RefSeq" id="WP_160598463.1">
    <property type="nucleotide sequence ID" value="NZ_WTYS01000001.1"/>
</dbReference>
<feature type="transmembrane region" description="Helical" evidence="1">
    <location>
        <begin position="37"/>
        <end position="61"/>
    </location>
</feature>
<dbReference type="Proteomes" id="UP000468943">
    <property type="component" value="Unassembled WGS sequence"/>
</dbReference>
<accession>A0A6I4SR62</accession>
<protein>
    <submittedName>
        <fullName evidence="2">Uncharacterized protein</fullName>
    </submittedName>
</protein>